<dbReference type="HOGENOM" id="CLU_1894231_0_0_7"/>
<protein>
    <submittedName>
        <fullName evidence="2">Uncharacterized protein</fullName>
    </submittedName>
</protein>
<keyword evidence="3" id="KW-1185">Reference proteome</keyword>
<dbReference type="Proteomes" id="UP000002534">
    <property type="component" value="Chromosome"/>
</dbReference>
<evidence type="ECO:0000313" key="2">
    <source>
        <dbReference type="EMBL" id="ABI81929.1"/>
    </source>
</evidence>
<dbReference type="KEGG" id="pca:Pcar_3310"/>
<gene>
    <name evidence="2" type="ordered locus">Pcar_3310</name>
</gene>
<dbReference type="EMBL" id="CP000142">
    <property type="protein sequence ID" value="ABI81929.1"/>
    <property type="molecule type" value="Genomic_DNA"/>
</dbReference>
<dbReference type="AlphaFoldDB" id="Q0C6K8"/>
<reference evidence="2 3" key="2">
    <citation type="journal article" date="2012" name="BMC Genomics">
        <title>The genome of Pelobacter carbinolicus reveals surprising metabolic capabilities and physiological features.</title>
        <authorList>
            <person name="Aklujkar M."/>
            <person name="Haveman S.A."/>
            <person name="Didonato R.Jr."/>
            <person name="Chertkov O."/>
            <person name="Han C.S."/>
            <person name="Land M.L."/>
            <person name="Brown P."/>
            <person name="Lovley D.R."/>
        </authorList>
    </citation>
    <scope>NUCLEOTIDE SEQUENCE [LARGE SCALE GENOMIC DNA]</scope>
    <source>
        <strain evidence="3">DSM 2380 / NBRC 103641 / GraBd1</strain>
    </source>
</reference>
<feature type="region of interest" description="Disordered" evidence="1">
    <location>
        <begin position="1"/>
        <end position="20"/>
    </location>
</feature>
<sequence>MRETICHRAPASGYRRAGPRSEHLRKHNFNNIPCKHAPVQQYRCKLSQIHNRYAPPPFTPDASRQLCTIHKQYLMKGALFCLTAHKCFQKFSFQFRPEAYNGKKDMLFLMRLLLILDNRYNGKLQNREIDRSRR</sequence>
<evidence type="ECO:0000313" key="3">
    <source>
        <dbReference type="Proteomes" id="UP000002534"/>
    </source>
</evidence>
<proteinExistence type="predicted"/>
<accession>Q0C6K8</accession>
<name>Q0C6K8_SYNC1</name>
<evidence type="ECO:0000256" key="1">
    <source>
        <dbReference type="SAM" id="MobiDB-lite"/>
    </source>
</evidence>
<organism evidence="2 3">
    <name type="scientific">Syntrophotalea carbinolica (strain DSM 2380 / NBRC 103641 / GraBd1)</name>
    <name type="common">Pelobacter carbinolicus</name>
    <dbReference type="NCBI Taxonomy" id="338963"/>
    <lineage>
        <taxon>Bacteria</taxon>
        <taxon>Pseudomonadati</taxon>
        <taxon>Thermodesulfobacteriota</taxon>
        <taxon>Desulfuromonadia</taxon>
        <taxon>Desulfuromonadales</taxon>
        <taxon>Syntrophotaleaceae</taxon>
        <taxon>Syntrophotalea</taxon>
    </lineage>
</organism>
<reference evidence="3" key="1">
    <citation type="submission" date="2005-10" db="EMBL/GenBank/DDBJ databases">
        <title>Complete sequence of Pelobacter carbinolicus DSM 2380.</title>
        <authorList>
            <person name="Copeland A."/>
            <person name="Lucas S."/>
            <person name="Lapidus A."/>
            <person name="Barry K."/>
            <person name="Detter J.C."/>
            <person name="Glavina T."/>
            <person name="Hammon N."/>
            <person name="Israni S."/>
            <person name="Pitluck S."/>
            <person name="Chertkov O."/>
            <person name="Schmutz J."/>
            <person name="Larimer F."/>
            <person name="Land M."/>
            <person name="Kyrpides N."/>
            <person name="Ivanova N."/>
            <person name="Richardson P."/>
        </authorList>
    </citation>
    <scope>NUCLEOTIDE SEQUENCE [LARGE SCALE GENOMIC DNA]</scope>
    <source>
        <strain evidence="3">DSM 2380 / NBRC 103641 / GraBd1</strain>
    </source>
</reference>